<feature type="non-terminal residue" evidence="2">
    <location>
        <position position="247"/>
    </location>
</feature>
<accession>A0A382I7X1</accession>
<organism evidence="2">
    <name type="scientific">marine metagenome</name>
    <dbReference type="NCBI Taxonomy" id="408172"/>
    <lineage>
        <taxon>unclassified sequences</taxon>
        <taxon>metagenomes</taxon>
        <taxon>ecological metagenomes</taxon>
    </lineage>
</organism>
<proteinExistence type="predicted"/>
<reference evidence="2" key="1">
    <citation type="submission" date="2018-05" db="EMBL/GenBank/DDBJ databases">
        <authorList>
            <person name="Lanie J.A."/>
            <person name="Ng W.-L."/>
            <person name="Kazmierczak K.M."/>
            <person name="Andrzejewski T.M."/>
            <person name="Davidsen T.M."/>
            <person name="Wayne K.J."/>
            <person name="Tettelin H."/>
            <person name="Glass J.I."/>
            <person name="Rusch D."/>
            <person name="Podicherti R."/>
            <person name="Tsui H.-C.T."/>
            <person name="Winkler M.E."/>
        </authorList>
    </citation>
    <scope>NUCLEOTIDE SEQUENCE</scope>
</reference>
<sequence length="247" mass="27185">MATLPLSSVDDRARIKEDDRQELLSIRTRVDEVVHELRAVQSDLDQLNREKERFSTGLGIFYPAPQPKIIPPAPPEIKEAEPAKNPSKTEEVERERQAFQAGLDEINRANQRPSPAMMPAPPPVPTPSAISGPVPVRHSTGEPGVYLVASLALVYSSGFDWSSIVAGTSFEIEESLGGGASLGTGWEWDNYFADIHLTYARSDLKSIDLESIDLGRFDPSFSGDTEFFGFYLTGGRKVDLLDDLKLP</sequence>
<gene>
    <name evidence="2" type="ORF">METZ01_LOCUS248688</name>
</gene>
<feature type="compositionally biased region" description="Basic and acidic residues" evidence="1">
    <location>
        <begin position="76"/>
        <end position="96"/>
    </location>
</feature>
<name>A0A382I7X1_9ZZZZ</name>
<dbReference type="AlphaFoldDB" id="A0A382I7X1"/>
<evidence type="ECO:0000256" key="1">
    <source>
        <dbReference type="SAM" id="MobiDB-lite"/>
    </source>
</evidence>
<protein>
    <submittedName>
        <fullName evidence="2">Uncharacterized protein</fullName>
    </submittedName>
</protein>
<feature type="region of interest" description="Disordered" evidence="1">
    <location>
        <begin position="73"/>
        <end position="96"/>
    </location>
</feature>
<evidence type="ECO:0000313" key="2">
    <source>
        <dbReference type="EMBL" id="SVB95834.1"/>
    </source>
</evidence>
<dbReference type="EMBL" id="UINC01065798">
    <property type="protein sequence ID" value="SVB95834.1"/>
    <property type="molecule type" value="Genomic_DNA"/>
</dbReference>